<gene>
    <name evidence="1" type="primary">ispD</name>
    <name evidence="1" type="ORF">E5358_00055</name>
</gene>
<dbReference type="Proteomes" id="UP000308886">
    <property type="component" value="Unassembled WGS sequence"/>
</dbReference>
<protein>
    <submittedName>
        <fullName evidence="1">2-C-methyl-D-erythritol 4-phosphate cytidylyltransferase</fullName>
        <ecNumber evidence="1">2.7.7.60</ecNumber>
    </submittedName>
</protein>
<evidence type="ECO:0000313" key="1">
    <source>
        <dbReference type="EMBL" id="TGX84069.1"/>
    </source>
</evidence>
<keyword evidence="1" id="KW-0808">Transferase</keyword>
<proteinExistence type="predicted"/>
<sequence length="231" mass="25980">MNIAVILAGGSGSRVGGDKPKQFLRVAGKMIIEHTIEAFHINPRIDEIAIVSREDYLEEVKEMVSNNGYSKVKHVLCGGKERYHSSLAAISTCRNNDDRLLLHDCVRPLVTQRIINDCLDALDRYEAVDVAVPTTDTIIETAPDGRIVRIPSRNSLRNVQTPQGFRCGTIRRAFELALQDPDFMPTDDCSVVFRYLPDTPIFVVEGDPMNIKVTYRDDLKTVEEHILGRTR</sequence>
<dbReference type="EMBL" id="SRZC01000001">
    <property type="protein sequence ID" value="TGX84069.1"/>
    <property type="molecule type" value="Genomic_DNA"/>
</dbReference>
<evidence type="ECO:0000313" key="2">
    <source>
        <dbReference type="Proteomes" id="UP000308886"/>
    </source>
</evidence>
<reference evidence="1" key="1">
    <citation type="submission" date="2019-04" db="EMBL/GenBank/DDBJ databases">
        <title>Microbes associate with the intestines of laboratory mice.</title>
        <authorList>
            <person name="Navarre W."/>
            <person name="Wong E."/>
            <person name="Huang K."/>
            <person name="Tropini C."/>
            <person name="Ng K."/>
            <person name="Yu B."/>
        </authorList>
    </citation>
    <scope>NUCLEOTIDE SEQUENCE</scope>
    <source>
        <strain evidence="1">NM73_A23</strain>
    </source>
</reference>
<dbReference type="EC" id="2.7.7.60" evidence="1"/>
<accession>A0AC61QTU0</accession>
<keyword evidence="1" id="KW-0548">Nucleotidyltransferase</keyword>
<keyword evidence="2" id="KW-1185">Reference proteome</keyword>
<comment type="caution">
    <text evidence="1">The sequence shown here is derived from an EMBL/GenBank/DDBJ whole genome shotgun (WGS) entry which is preliminary data.</text>
</comment>
<organism evidence="1 2">
    <name type="scientific">Palleniella muris</name>
    <dbReference type="NCBI Taxonomy" id="3038145"/>
    <lineage>
        <taxon>Bacteria</taxon>
        <taxon>Pseudomonadati</taxon>
        <taxon>Bacteroidota</taxon>
        <taxon>Bacteroidia</taxon>
        <taxon>Bacteroidales</taxon>
        <taxon>Prevotellaceae</taxon>
        <taxon>Palleniella</taxon>
    </lineage>
</organism>
<name>A0AC61QTU0_9BACT</name>